<feature type="compositionally biased region" description="Basic and acidic residues" evidence="2">
    <location>
        <begin position="527"/>
        <end position="542"/>
    </location>
</feature>
<dbReference type="OrthoDB" id="3426897at2"/>
<feature type="region of interest" description="Disordered" evidence="2">
    <location>
        <begin position="352"/>
        <end position="622"/>
    </location>
</feature>
<accession>D7AYS4</accession>
<keyword evidence="1" id="KW-0175">Coiled coil</keyword>
<feature type="compositionally biased region" description="Acidic residues" evidence="2">
    <location>
        <begin position="569"/>
        <end position="592"/>
    </location>
</feature>
<name>D7AYS4_NOCDD</name>
<evidence type="ECO:0008006" key="5">
    <source>
        <dbReference type="Google" id="ProtNLM"/>
    </source>
</evidence>
<dbReference type="AlphaFoldDB" id="D7AYS4"/>
<feature type="compositionally biased region" description="Gly residues" evidence="2">
    <location>
        <begin position="353"/>
        <end position="368"/>
    </location>
</feature>
<protein>
    <recommendedName>
        <fullName evidence="5">DNA/RNA non-specific endonuclease</fullName>
    </recommendedName>
</protein>
<dbReference type="GeneID" id="91485237"/>
<sequence>MEFTSFSTESCAPAGDGGIVPGLVPIPNVDPDALEEAVGRLRAVGEAIEESGEGITSTWASLTGAYVAPEADTLLSVLDPVSSDGSAVATGVRDAASALETFAETARELKSRLTGLKAEAEAFRADVGWDREWLEDEDERERNNDLNNRVAAAVHEYQEAERACANAIGQHYGGTFFTGHSDKANHDQTSTGGDRTWQVYGTASAPVDQANPWGSAVDEPPGALENVFWGLGDIAVGAVVGLGVTTGLYRDGRFAYPFGTEHGQNLLTNWEEAKGSFWALAGSDGQGEWIAPESLDAQYHNAKEAWQAYGDAIVPVSEWEGRPEYTVVNGAGNVALMALPLGWGRVFLDGPDLGSGSGSGPDGNGSPDGGHSTHGVDGAGNGLRGTDTVGMATSAPTEGQPDPGNAIGGMHESLSGLESQSGGSSASEGTPPGSPTPEPSPEAPTGPSGNTPSPDGGGTAPNSGGTPAGSEAAAPRDADDPTAQDLRDGTSDSGADTSRDPWATSPVDDGSVPSVESQTTPISDASSDAHSEGDLLASRESDGAAATDAGNGLGDGGDDGSGPPLGDIGPDEGAPDSDGSGDEGSLLEEDEGSLLVPGVSPEPDASTPLQDRPLDSTSDDPAVKELIPQDGRLFGEGVTLEPNTRYTLLEADGQRSTEYITDGEGAIREIRAGSEGWSAKHPEFLNPRPDMTYVVDDRYTFRTDGLGRTVSAEGTLTRQENERNASRQDAVGDAGENYFQLLNEQIRQDFLATEGRAPEPGEVPQYDEIEYQGGHLIGSQFFGIGENLNMTPMRYDINQNRTLTAFHDRAAEDLGGIRDSFYNVERTWRGIFRQGTDWHGFTDPRFNDGSWESAYALNPGNPKIDVKITNEYDPNMPSVEGPRGTIYPPPRKIIVHWSLNGVAMRPLEYPNLPPLA</sequence>
<dbReference type="Proteomes" id="UP000002219">
    <property type="component" value="Chromosome 1"/>
</dbReference>
<dbReference type="RefSeq" id="WP_013153693.1">
    <property type="nucleotide sequence ID" value="NC_014210.1"/>
</dbReference>
<dbReference type="HOGENOM" id="CLU_317800_0_0_11"/>
<dbReference type="STRING" id="446468.Ndas_2671"/>
<evidence type="ECO:0000256" key="2">
    <source>
        <dbReference type="SAM" id="MobiDB-lite"/>
    </source>
</evidence>
<keyword evidence="4" id="KW-1185">Reference proteome</keyword>
<feature type="compositionally biased region" description="Basic and acidic residues" evidence="2">
    <location>
        <begin position="474"/>
        <end position="490"/>
    </location>
</feature>
<proteinExistence type="predicted"/>
<dbReference type="EMBL" id="CP002040">
    <property type="protein sequence ID" value="ADH68086.1"/>
    <property type="molecule type" value="Genomic_DNA"/>
</dbReference>
<evidence type="ECO:0000313" key="4">
    <source>
        <dbReference type="Proteomes" id="UP000002219"/>
    </source>
</evidence>
<gene>
    <name evidence="3" type="ordered locus">Ndas_2671</name>
</gene>
<organism evidence="3 4">
    <name type="scientific">Nocardiopsis dassonvillei (strain ATCC 23218 / DSM 43111 / CIP 107115 / JCM 7437 / KCTC 9190 / NBRC 14626 / NCTC 10488 / NRRL B-5397 / IMRU 509)</name>
    <name type="common">Actinomadura dassonvillei</name>
    <dbReference type="NCBI Taxonomy" id="446468"/>
    <lineage>
        <taxon>Bacteria</taxon>
        <taxon>Bacillati</taxon>
        <taxon>Actinomycetota</taxon>
        <taxon>Actinomycetes</taxon>
        <taxon>Streptosporangiales</taxon>
        <taxon>Nocardiopsidaceae</taxon>
        <taxon>Nocardiopsis</taxon>
    </lineage>
</organism>
<feature type="compositionally biased region" description="Pro residues" evidence="2">
    <location>
        <begin position="432"/>
        <end position="444"/>
    </location>
</feature>
<feature type="compositionally biased region" description="Low complexity" evidence="2">
    <location>
        <begin position="412"/>
        <end position="431"/>
    </location>
</feature>
<feature type="coiled-coil region" evidence="1">
    <location>
        <begin position="99"/>
        <end position="163"/>
    </location>
</feature>
<evidence type="ECO:0000313" key="3">
    <source>
        <dbReference type="EMBL" id="ADH68086.1"/>
    </source>
</evidence>
<dbReference type="eggNOG" id="COG3266">
    <property type="taxonomic scope" value="Bacteria"/>
</dbReference>
<feature type="compositionally biased region" description="Polar residues" evidence="2">
    <location>
        <begin position="514"/>
        <end position="526"/>
    </location>
</feature>
<reference evidence="3 4" key="1">
    <citation type="journal article" date="2010" name="Stand. Genomic Sci.">
        <title>Complete genome sequence of Nocardiopsis dassonvillei type strain (IMRU 509).</title>
        <authorList>
            <person name="Sun H."/>
            <person name="Lapidus A."/>
            <person name="Nolan M."/>
            <person name="Lucas S."/>
            <person name="Del Rio T.G."/>
            <person name="Tice H."/>
            <person name="Cheng J.F."/>
            <person name="Tapia R."/>
            <person name="Han C."/>
            <person name="Goodwin L."/>
            <person name="Pitluck S."/>
            <person name="Pagani I."/>
            <person name="Ivanova N."/>
            <person name="Mavromatis K."/>
            <person name="Mikhailova N."/>
            <person name="Pati A."/>
            <person name="Chen A."/>
            <person name="Palaniappan K."/>
            <person name="Land M."/>
            <person name="Hauser L."/>
            <person name="Chang Y.J."/>
            <person name="Jeffries C.D."/>
            <person name="Djao O.D."/>
            <person name="Rohde M."/>
            <person name="Sikorski J."/>
            <person name="Goker M."/>
            <person name="Woyke T."/>
            <person name="Bristow J."/>
            <person name="Eisen J.A."/>
            <person name="Markowitz V."/>
            <person name="Hugenholtz P."/>
            <person name="Kyrpides N.C."/>
            <person name="Klenk H.P."/>
        </authorList>
    </citation>
    <scope>NUCLEOTIDE SEQUENCE [LARGE SCALE GENOMIC DNA]</scope>
    <source>
        <strain evidence="4">ATCC 23218 / DSM 43111 / CIP 107115 / JCM 7437 / KCTC 9190 / NBRC 14626 / NCTC 10488 / NRRL B-5397 / IMRU 509</strain>
    </source>
</reference>
<evidence type="ECO:0000256" key="1">
    <source>
        <dbReference type="SAM" id="Coils"/>
    </source>
</evidence>
<dbReference type="KEGG" id="nda:Ndas_2671"/>